<reference evidence="1 2" key="1">
    <citation type="submission" date="2019-09" db="EMBL/GenBank/DDBJ databases">
        <title>Draft genome sequences of 48 bacterial type strains from the CCUG.</title>
        <authorList>
            <person name="Tunovic T."/>
            <person name="Pineiro-Iglesias B."/>
            <person name="Unosson C."/>
            <person name="Inganas E."/>
            <person name="Ohlen M."/>
            <person name="Cardew S."/>
            <person name="Jensie-Markopoulos S."/>
            <person name="Salva-Serra F."/>
            <person name="Jaen-Luchoro D."/>
            <person name="Karlsson R."/>
            <person name="Svensson-Stadler L."/>
            <person name="Chun J."/>
            <person name="Moore E."/>
        </authorList>
    </citation>
    <scope>NUCLEOTIDE SEQUENCE [LARGE SCALE GENOMIC DNA]</scope>
    <source>
        <strain evidence="1 2">CCUG 54555</strain>
    </source>
</reference>
<keyword evidence="2" id="KW-1185">Reference proteome</keyword>
<sequence>ARAAHADAGAVPAAFDALPAAAGATLVELPVLSAPFIEQDWARWHDALAALERDWFAPSLAALQSGELAAVGFTLCGDTSSVTLHATRGDLRKFWRRRALASLFE</sequence>
<protein>
    <submittedName>
        <fullName evidence="1">Regulator</fullName>
    </submittedName>
</protein>
<dbReference type="AlphaFoldDB" id="A0A6H9T5X0"/>
<evidence type="ECO:0000313" key="2">
    <source>
        <dbReference type="Proteomes" id="UP000430232"/>
    </source>
</evidence>
<accession>A0A6H9T5X0</accession>
<proteinExistence type="predicted"/>
<comment type="caution">
    <text evidence="1">The sequence shown here is derived from an EMBL/GenBank/DDBJ whole genome shotgun (WGS) entry which is preliminary data.</text>
</comment>
<name>A0A6H9T5X0_9BURK</name>
<feature type="non-terminal residue" evidence="1">
    <location>
        <position position="1"/>
    </location>
</feature>
<dbReference type="Proteomes" id="UP000430232">
    <property type="component" value="Unassembled WGS sequence"/>
</dbReference>
<organism evidence="1 2">
    <name type="scientific">Burkholderia latens</name>
    <dbReference type="NCBI Taxonomy" id="488446"/>
    <lineage>
        <taxon>Bacteria</taxon>
        <taxon>Pseudomonadati</taxon>
        <taxon>Pseudomonadota</taxon>
        <taxon>Betaproteobacteria</taxon>
        <taxon>Burkholderiales</taxon>
        <taxon>Burkholderiaceae</taxon>
        <taxon>Burkholderia</taxon>
        <taxon>Burkholderia cepacia complex</taxon>
    </lineage>
</organism>
<gene>
    <name evidence="1" type="ORF">F7R21_27505</name>
</gene>
<dbReference type="EMBL" id="VZOJ01000109">
    <property type="protein sequence ID" value="KAB0633570.1"/>
    <property type="molecule type" value="Genomic_DNA"/>
</dbReference>
<evidence type="ECO:0000313" key="1">
    <source>
        <dbReference type="EMBL" id="KAB0633570.1"/>
    </source>
</evidence>